<feature type="compositionally biased region" description="Basic and acidic residues" evidence="1">
    <location>
        <begin position="30"/>
        <end position="41"/>
    </location>
</feature>
<proteinExistence type="predicted"/>
<dbReference type="RefSeq" id="WP_165342845.1">
    <property type="nucleotide sequence ID" value="NZ_JAAKZX010000123.1"/>
</dbReference>
<protein>
    <recommendedName>
        <fullName evidence="4">Transposase</fullName>
    </recommendedName>
</protein>
<evidence type="ECO:0000313" key="2">
    <source>
        <dbReference type="EMBL" id="NGO46303.1"/>
    </source>
</evidence>
<sequence length="93" mass="10456">MTELRRMLKARELKTYGNPVARWMADNLEAKHPTDDPDRVRPVKPGRKTSGKRIDGMPAQGSAIDGSLAVDDGAVADIFCPRARSAYRWRDHH</sequence>
<comment type="caution">
    <text evidence="2">The sequence shown here is derived from an EMBL/GenBank/DDBJ whole genome shotgun (WGS) entry which is preliminary data.</text>
</comment>
<dbReference type="Proteomes" id="UP001518140">
    <property type="component" value="Unassembled WGS sequence"/>
</dbReference>
<reference evidence="2 3" key="1">
    <citation type="submission" date="2020-02" db="EMBL/GenBank/DDBJ databases">
        <title>Whole-genome analyses of novel actinobacteria.</title>
        <authorList>
            <person name="Sahin N."/>
            <person name="Tokatli A."/>
        </authorList>
    </citation>
    <scope>NUCLEOTIDE SEQUENCE [LARGE SCALE GENOMIC DNA]</scope>
    <source>
        <strain evidence="2 3">YC419</strain>
    </source>
</reference>
<evidence type="ECO:0000256" key="1">
    <source>
        <dbReference type="SAM" id="MobiDB-lite"/>
    </source>
</evidence>
<name>A0ABX0DWJ1_9ACTN</name>
<feature type="compositionally biased region" description="Basic residues" evidence="1">
    <location>
        <begin position="42"/>
        <end position="51"/>
    </location>
</feature>
<dbReference type="EMBL" id="JAAKZX010000123">
    <property type="protein sequence ID" value="NGO46303.1"/>
    <property type="molecule type" value="Genomic_DNA"/>
</dbReference>
<feature type="region of interest" description="Disordered" evidence="1">
    <location>
        <begin position="30"/>
        <end position="61"/>
    </location>
</feature>
<accession>A0ABX0DWJ1</accession>
<keyword evidence="3" id="KW-1185">Reference proteome</keyword>
<organism evidence="2 3">
    <name type="scientific">Streptomyces ureilyticus</name>
    <dbReference type="NCBI Taxonomy" id="1775131"/>
    <lineage>
        <taxon>Bacteria</taxon>
        <taxon>Bacillati</taxon>
        <taxon>Actinomycetota</taxon>
        <taxon>Actinomycetes</taxon>
        <taxon>Kitasatosporales</taxon>
        <taxon>Streptomycetaceae</taxon>
        <taxon>Streptomyces</taxon>
    </lineage>
</organism>
<gene>
    <name evidence="2" type="ORF">G6048_30580</name>
</gene>
<evidence type="ECO:0000313" key="3">
    <source>
        <dbReference type="Proteomes" id="UP001518140"/>
    </source>
</evidence>
<evidence type="ECO:0008006" key="4">
    <source>
        <dbReference type="Google" id="ProtNLM"/>
    </source>
</evidence>